<dbReference type="FunFam" id="3.40.50.720:FF:000173">
    <property type="entry name" value="3-oxoacyl-[acyl-carrier protein] reductase"/>
    <property type="match status" value="1"/>
</dbReference>
<evidence type="ECO:0000313" key="4">
    <source>
        <dbReference type="EMBL" id="ATX76647.1"/>
    </source>
</evidence>
<dbReference type="PRINTS" id="PR00081">
    <property type="entry name" value="GDHRDH"/>
</dbReference>
<dbReference type="InterPro" id="IPR020904">
    <property type="entry name" value="Sc_DH/Rdtase_CS"/>
</dbReference>
<dbReference type="RefSeq" id="WP_100256971.1">
    <property type="nucleotide sequence ID" value="NZ_CP011797.1"/>
</dbReference>
<keyword evidence="2 4" id="KW-0560">Oxidoreductase</keyword>
<dbReference type="SMART" id="SM00822">
    <property type="entry name" value="PKS_KR"/>
    <property type="match status" value="1"/>
</dbReference>
<dbReference type="InterPro" id="IPR036291">
    <property type="entry name" value="NAD(P)-bd_dom_sf"/>
</dbReference>
<name>A0A2K8KPE1_9GAMM</name>
<dbReference type="PRINTS" id="PR00080">
    <property type="entry name" value="SDRFAMILY"/>
</dbReference>
<dbReference type="PANTHER" id="PTHR42760:SF135">
    <property type="entry name" value="BLL7886 PROTEIN"/>
    <property type="match status" value="1"/>
</dbReference>
<feature type="domain" description="Ketoreductase" evidence="3">
    <location>
        <begin position="6"/>
        <end position="192"/>
    </location>
</feature>
<sequence>MDLKAKHIAITGAARGLGFAIAQALQAKGAVVSVIDIDDEGVRQAVATLSATGVAYGYSANVADEASVAQLFQQMQADHSQLDGLVNNAGILRDGLLVRVKDGELTKMSLAHWQSVIDVNLTGVFLCGRDAAAWMVSAKTPGVIVNISSISRAGNLGQSNYSAAKAGVSALSVTWAKELARYNIRVADVAPGFIATEMTASMKDAAKERVSAMVPLGHWGQPDHIAQAVSFIFENDYYSGRTLEVDAALRL</sequence>
<dbReference type="PROSITE" id="PS00061">
    <property type="entry name" value="ADH_SHORT"/>
    <property type="match status" value="1"/>
</dbReference>
<dbReference type="InterPro" id="IPR002347">
    <property type="entry name" value="SDR_fam"/>
</dbReference>
<accession>A0A2K8KPE1</accession>
<dbReference type="NCBIfam" id="NF006072">
    <property type="entry name" value="PRK08217.1"/>
    <property type="match status" value="1"/>
</dbReference>
<dbReference type="SUPFAM" id="SSF51735">
    <property type="entry name" value="NAD(P)-binding Rossmann-fold domains"/>
    <property type="match status" value="1"/>
</dbReference>
<dbReference type="AlphaFoldDB" id="A0A2K8KPE1"/>
<evidence type="ECO:0000259" key="3">
    <source>
        <dbReference type="SMART" id="SM00822"/>
    </source>
</evidence>
<dbReference type="Proteomes" id="UP000229757">
    <property type="component" value="Chromosome"/>
</dbReference>
<dbReference type="GO" id="GO:0004316">
    <property type="term" value="F:3-oxoacyl-[acyl-carrier-protein] reductase (NADPH) activity"/>
    <property type="evidence" value="ECO:0007669"/>
    <property type="project" value="UniProtKB-EC"/>
</dbReference>
<reference evidence="4 5" key="1">
    <citation type="journal article" date="2017" name="Environ. Microbiol.">
        <title>Genomic and physiological analyses of 'Reinekea forsetii' reveal a versatile opportunistic lifestyle during spring algae blooms.</title>
        <authorList>
            <person name="Avci B."/>
            <person name="Hahnke R.L."/>
            <person name="Chafee M."/>
            <person name="Fischer T."/>
            <person name="Gruber-Vodicka H."/>
            <person name="Tegetmeyer H.E."/>
            <person name="Harder J."/>
            <person name="Fuchs B.M."/>
            <person name="Amann R.I."/>
            <person name="Teeling H."/>
        </authorList>
    </citation>
    <scope>NUCLEOTIDE SEQUENCE [LARGE SCALE GENOMIC DNA]</scope>
    <source>
        <strain evidence="4 5">Hel1_31_D35</strain>
    </source>
</reference>
<evidence type="ECO:0000313" key="5">
    <source>
        <dbReference type="Proteomes" id="UP000229757"/>
    </source>
</evidence>
<comment type="similarity">
    <text evidence="1">Belongs to the short-chain dehydrogenases/reductases (SDR) family.</text>
</comment>
<keyword evidence="5" id="KW-1185">Reference proteome</keyword>
<dbReference type="PANTHER" id="PTHR42760">
    <property type="entry name" value="SHORT-CHAIN DEHYDROGENASES/REDUCTASES FAMILY MEMBER"/>
    <property type="match status" value="1"/>
</dbReference>
<dbReference type="Gene3D" id="3.40.50.720">
    <property type="entry name" value="NAD(P)-binding Rossmann-like Domain"/>
    <property type="match status" value="1"/>
</dbReference>
<proteinExistence type="inferred from homology"/>
<dbReference type="KEGG" id="rfo:REIFOR_01501"/>
<dbReference type="EC" id="1.1.1.100" evidence="4"/>
<dbReference type="GO" id="GO:0030497">
    <property type="term" value="P:fatty acid elongation"/>
    <property type="evidence" value="ECO:0007669"/>
    <property type="project" value="TreeGrafter"/>
</dbReference>
<dbReference type="InterPro" id="IPR057326">
    <property type="entry name" value="KR_dom"/>
</dbReference>
<dbReference type="EMBL" id="CP011797">
    <property type="protein sequence ID" value="ATX76647.1"/>
    <property type="molecule type" value="Genomic_DNA"/>
</dbReference>
<protein>
    <submittedName>
        <fullName evidence="4">3-oxoacyl-[acyl-carrier protein] reductase</fullName>
        <ecNumber evidence="4">1.1.1.100</ecNumber>
    </submittedName>
</protein>
<gene>
    <name evidence="4" type="ORF">REIFOR_01501</name>
</gene>
<dbReference type="OrthoDB" id="9804774at2"/>
<evidence type="ECO:0000256" key="1">
    <source>
        <dbReference type="ARBA" id="ARBA00006484"/>
    </source>
</evidence>
<evidence type="ECO:0000256" key="2">
    <source>
        <dbReference type="ARBA" id="ARBA00023002"/>
    </source>
</evidence>
<dbReference type="Pfam" id="PF13561">
    <property type="entry name" value="adh_short_C2"/>
    <property type="match status" value="1"/>
</dbReference>
<organism evidence="4 5">
    <name type="scientific">Reinekea forsetii</name>
    <dbReference type="NCBI Taxonomy" id="1336806"/>
    <lineage>
        <taxon>Bacteria</taxon>
        <taxon>Pseudomonadati</taxon>
        <taxon>Pseudomonadota</taxon>
        <taxon>Gammaproteobacteria</taxon>
        <taxon>Oceanospirillales</taxon>
        <taxon>Saccharospirillaceae</taxon>
        <taxon>Reinekea</taxon>
    </lineage>
</organism>